<comment type="subcellular location">
    <subcellularLocation>
        <location evidence="1">Endoplasmic reticulum membrane</location>
        <topology evidence="1">Single-pass type I membrane protein</topology>
    </subcellularLocation>
</comment>
<feature type="compositionally biased region" description="Polar residues" evidence="19">
    <location>
        <begin position="1523"/>
        <end position="1536"/>
    </location>
</feature>
<evidence type="ECO:0000256" key="12">
    <source>
        <dbReference type="ARBA" id="ARBA00022989"/>
    </source>
</evidence>
<keyword evidence="12 20" id="KW-1133">Transmembrane helix</keyword>
<dbReference type="SUPFAM" id="SSF50998">
    <property type="entry name" value="Quinoprotein alcohol dehydrogenase-like"/>
    <property type="match status" value="1"/>
</dbReference>
<feature type="compositionally biased region" description="Polar residues" evidence="19">
    <location>
        <begin position="1570"/>
        <end position="1579"/>
    </location>
</feature>
<feature type="coiled-coil region" evidence="18">
    <location>
        <begin position="1475"/>
        <end position="1509"/>
    </location>
</feature>
<evidence type="ECO:0000256" key="1">
    <source>
        <dbReference type="ARBA" id="ARBA00004115"/>
    </source>
</evidence>
<keyword evidence="13 18" id="KW-0175">Coiled coil</keyword>
<evidence type="ECO:0000256" key="18">
    <source>
        <dbReference type="SAM" id="Coils"/>
    </source>
</evidence>
<dbReference type="Gene3D" id="3.40.850.10">
    <property type="entry name" value="Kinesin motor domain"/>
    <property type="match status" value="1"/>
</dbReference>
<keyword evidence="23" id="KW-1185">Reference proteome</keyword>
<evidence type="ECO:0000256" key="4">
    <source>
        <dbReference type="ARBA" id="ARBA00011276"/>
    </source>
</evidence>
<dbReference type="EMBL" id="CM007387">
    <property type="protein sequence ID" value="ONK62768.1"/>
    <property type="molecule type" value="Genomic_DNA"/>
</dbReference>
<evidence type="ECO:0000256" key="17">
    <source>
        <dbReference type="PROSITE-ProRule" id="PRU00283"/>
    </source>
</evidence>
<dbReference type="Pfam" id="PF00225">
    <property type="entry name" value="Kinesin"/>
    <property type="match status" value="1"/>
</dbReference>
<reference evidence="23" key="1">
    <citation type="journal article" date="2017" name="Nat. Commun.">
        <title>The asparagus genome sheds light on the origin and evolution of a young Y chromosome.</title>
        <authorList>
            <person name="Harkess A."/>
            <person name="Zhou J."/>
            <person name="Xu C."/>
            <person name="Bowers J.E."/>
            <person name="Van der Hulst R."/>
            <person name="Ayyampalayam S."/>
            <person name="Mercati F."/>
            <person name="Riccardi P."/>
            <person name="McKain M.R."/>
            <person name="Kakrana A."/>
            <person name="Tang H."/>
            <person name="Ray J."/>
            <person name="Groenendijk J."/>
            <person name="Arikit S."/>
            <person name="Mathioni S.M."/>
            <person name="Nakano M."/>
            <person name="Shan H."/>
            <person name="Telgmann-Rauber A."/>
            <person name="Kanno A."/>
            <person name="Yue Z."/>
            <person name="Chen H."/>
            <person name="Li W."/>
            <person name="Chen Y."/>
            <person name="Xu X."/>
            <person name="Zhang Y."/>
            <person name="Luo S."/>
            <person name="Chen H."/>
            <person name="Gao J."/>
            <person name="Mao Z."/>
            <person name="Pires J.C."/>
            <person name="Luo M."/>
            <person name="Kudrna D."/>
            <person name="Wing R.A."/>
            <person name="Meyers B.C."/>
            <person name="Yi K."/>
            <person name="Kong H."/>
            <person name="Lavrijsen P."/>
            <person name="Sunseri F."/>
            <person name="Falavigna A."/>
            <person name="Ye Y."/>
            <person name="Leebens-Mack J.H."/>
            <person name="Chen G."/>
        </authorList>
    </citation>
    <scope>NUCLEOTIDE SEQUENCE [LARGE SCALE GENOMIC DNA]</scope>
    <source>
        <strain evidence="23">cv. DH0086</strain>
    </source>
</reference>
<dbReference type="InterPro" id="IPR027417">
    <property type="entry name" value="P-loop_NTPase"/>
</dbReference>
<feature type="region of interest" description="Disordered" evidence="19">
    <location>
        <begin position="1649"/>
        <end position="1682"/>
    </location>
</feature>
<evidence type="ECO:0000256" key="16">
    <source>
        <dbReference type="ARBA" id="ARBA00023180"/>
    </source>
</evidence>
<dbReference type="InterPro" id="IPR036961">
    <property type="entry name" value="Kinesin_motor_dom_sf"/>
</dbReference>
<evidence type="ECO:0000256" key="10">
    <source>
        <dbReference type="ARBA" id="ARBA00022824"/>
    </source>
</evidence>
<comment type="subunit">
    <text evidence="4">Component of the ER membrane protein complex (EMC).</text>
</comment>
<evidence type="ECO:0000256" key="20">
    <source>
        <dbReference type="SAM" id="Phobius"/>
    </source>
</evidence>
<dbReference type="PRINTS" id="PR00380">
    <property type="entry name" value="KINESINHEAVY"/>
</dbReference>
<dbReference type="InterPro" id="IPR011047">
    <property type="entry name" value="Quinoprotein_ADH-like_sf"/>
</dbReference>
<feature type="compositionally biased region" description="Basic and acidic residues" evidence="19">
    <location>
        <begin position="1743"/>
        <end position="1755"/>
    </location>
</feature>
<feature type="binding site" evidence="17">
    <location>
        <begin position="1221"/>
        <end position="1228"/>
    </location>
    <ligand>
        <name>ATP</name>
        <dbReference type="ChEBI" id="CHEBI:30616"/>
    </ligand>
</feature>
<dbReference type="InterPro" id="IPR058545">
    <property type="entry name" value="Beta-prop_EMC1_1st"/>
</dbReference>
<dbReference type="InterPro" id="IPR001752">
    <property type="entry name" value="Kinesin_motor_dom"/>
</dbReference>
<dbReference type="GO" id="GO:0008017">
    <property type="term" value="F:microtubule binding"/>
    <property type="evidence" value="ECO:0007669"/>
    <property type="project" value="InterPro"/>
</dbReference>
<feature type="compositionally biased region" description="Basic and acidic residues" evidence="19">
    <location>
        <begin position="1653"/>
        <end position="1662"/>
    </location>
</feature>
<evidence type="ECO:0000256" key="8">
    <source>
        <dbReference type="ARBA" id="ARBA00022729"/>
    </source>
</evidence>
<feature type="transmembrane region" description="Helical" evidence="20">
    <location>
        <begin position="986"/>
        <end position="1009"/>
    </location>
</feature>
<evidence type="ECO:0000313" key="23">
    <source>
        <dbReference type="Proteomes" id="UP000243459"/>
    </source>
</evidence>
<feature type="region of interest" description="Disordered" evidence="19">
    <location>
        <begin position="1743"/>
        <end position="1776"/>
    </location>
</feature>
<proteinExistence type="inferred from homology"/>
<keyword evidence="16" id="KW-0325">Glycoprotein</keyword>
<evidence type="ECO:0000256" key="14">
    <source>
        <dbReference type="ARBA" id="ARBA00023136"/>
    </source>
</evidence>
<protein>
    <recommendedName>
        <fullName evidence="5">ER membrane protein complex subunit 1</fullName>
    </recommendedName>
</protein>
<evidence type="ECO:0000256" key="13">
    <source>
        <dbReference type="ARBA" id="ARBA00023054"/>
    </source>
</evidence>
<evidence type="ECO:0000256" key="19">
    <source>
        <dbReference type="SAM" id="MobiDB-lite"/>
    </source>
</evidence>
<evidence type="ECO:0000256" key="15">
    <source>
        <dbReference type="ARBA" id="ARBA00023175"/>
    </source>
</evidence>
<dbReference type="Pfam" id="PF25293">
    <property type="entry name" value="Beta-prop_EMC1_N"/>
    <property type="match status" value="1"/>
</dbReference>
<evidence type="ECO:0000259" key="21">
    <source>
        <dbReference type="PROSITE" id="PS50067"/>
    </source>
</evidence>
<evidence type="ECO:0000256" key="6">
    <source>
        <dbReference type="ARBA" id="ARBA00022692"/>
    </source>
</evidence>
<evidence type="ECO:0000313" key="22">
    <source>
        <dbReference type="EMBL" id="ONK62768.1"/>
    </source>
</evidence>
<dbReference type="SUPFAM" id="SSF52540">
    <property type="entry name" value="P-loop containing nucleoside triphosphate hydrolases"/>
    <property type="match status" value="1"/>
</dbReference>
<keyword evidence="15 17" id="KW-0505">Motor protein</keyword>
<gene>
    <name evidence="22" type="ORF">A4U43_C07F7940</name>
</gene>
<keyword evidence="10" id="KW-0256">Endoplasmic reticulum</keyword>
<evidence type="ECO:0000256" key="3">
    <source>
        <dbReference type="ARBA" id="ARBA00010899"/>
    </source>
</evidence>
<comment type="similarity">
    <text evidence="3">Belongs to the TRAFAC class myosin-kinesin ATPase superfamily. Kinesin family. KIN-14 subfamily.</text>
</comment>
<dbReference type="FunFam" id="2.130.10.10:FF:000579">
    <property type="entry name" value="Os05g0230600 protein"/>
    <property type="match status" value="1"/>
</dbReference>
<keyword evidence="7" id="KW-0493">Microtubule</keyword>
<organism evidence="22 23">
    <name type="scientific">Asparagus officinalis</name>
    <name type="common">Garden asparagus</name>
    <dbReference type="NCBI Taxonomy" id="4686"/>
    <lineage>
        <taxon>Eukaryota</taxon>
        <taxon>Viridiplantae</taxon>
        <taxon>Streptophyta</taxon>
        <taxon>Embryophyta</taxon>
        <taxon>Tracheophyta</taxon>
        <taxon>Spermatophyta</taxon>
        <taxon>Magnoliopsida</taxon>
        <taxon>Liliopsida</taxon>
        <taxon>Asparagales</taxon>
        <taxon>Asparagaceae</taxon>
        <taxon>Asparagoideae</taxon>
        <taxon>Asparagus</taxon>
    </lineage>
</organism>
<evidence type="ECO:0000256" key="5">
    <source>
        <dbReference type="ARBA" id="ARBA00020824"/>
    </source>
</evidence>
<dbReference type="GO" id="GO:0034975">
    <property type="term" value="P:protein folding in endoplasmic reticulum"/>
    <property type="evidence" value="ECO:0007669"/>
    <property type="project" value="TreeGrafter"/>
</dbReference>
<dbReference type="Gene3D" id="2.130.10.10">
    <property type="entry name" value="YVTN repeat-like/Quinoprotein amine dehydrogenase"/>
    <property type="match status" value="1"/>
</dbReference>
<name>A0A5P1EA83_ASPOF</name>
<dbReference type="PANTHER" id="PTHR21573:SF0">
    <property type="entry name" value="ER MEMBRANE PROTEIN COMPLEX SUBUNIT 1"/>
    <property type="match status" value="1"/>
</dbReference>
<dbReference type="PROSITE" id="PS50067">
    <property type="entry name" value="KINESIN_MOTOR_2"/>
    <property type="match status" value="1"/>
</dbReference>
<feature type="transmembrane region" description="Helical" evidence="20">
    <location>
        <begin position="25"/>
        <end position="52"/>
    </location>
</feature>
<dbReference type="GO" id="GO:0003777">
    <property type="term" value="F:microtubule motor activity"/>
    <property type="evidence" value="ECO:0007669"/>
    <property type="project" value="InterPro"/>
</dbReference>
<dbReference type="GO" id="GO:0072546">
    <property type="term" value="C:EMC complex"/>
    <property type="evidence" value="ECO:0007669"/>
    <property type="project" value="InterPro"/>
</dbReference>
<dbReference type="InterPro" id="IPR011678">
    <property type="entry name" value="EMC1_C"/>
</dbReference>
<evidence type="ECO:0000256" key="9">
    <source>
        <dbReference type="ARBA" id="ARBA00022741"/>
    </source>
</evidence>
<keyword evidence="9 17" id="KW-0547">Nucleotide-binding</keyword>
<evidence type="ECO:0000256" key="11">
    <source>
        <dbReference type="ARBA" id="ARBA00022840"/>
    </source>
</evidence>
<dbReference type="InterPro" id="IPR018391">
    <property type="entry name" value="PQQ_b-propeller_rpt"/>
</dbReference>
<dbReference type="GO" id="GO:0007018">
    <property type="term" value="P:microtubule-based movement"/>
    <property type="evidence" value="ECO:0007669"/>
    <property type="project" value="InterPro"/>
</dbReference>
<dbReference type="InterPro" id="IPR026895">
    <property type="entry name" value="EMC1"/>
</dbReference>
<dbReference type="FunFam" id="3.40.850.10:FF:000074">
    <property type="entry name" value="p-loop containing nucleoside triphosphate hydrolase superfamily protein"/>
    <property type="match status" value="1"/>
</dbReference>
<keyword evidence="11 17" id="KW-0067">ATP-binding</keyword>
<dbReference type="SMART" id="SM00129">
    <property type="entry name" value="KISc"/>
    <property type="match status" value="1"/>
</dbReference>
<dbReference type="GO" id="GO:0005874">
    <property type="term" value="C:microtubule"/>
    <property type="evidence" value="ECO:0007669"/>
    <property type="project" value="UniProtKB-KW"/>
</dbReference>
<feature type="domain" description="Kinesin motor" evidence="21">
    <location>
        <begin position="1141"/>
        <end position="1464"/>
    </location>
</feature>
<keyword evidence="6 20" id="KW-0812">Transmembrane</keyword>
<dbReference type="Pfam" id="PF07774">
    <property type="entry name" value="EMC1_C"/>
    <property type="match status" value="1"/>
</dbReference>
<comment type="similarity">
    <text evidence="2">Belongs to the EMC1 family.</text>
</comment>
<dbReference type="GO" id="GO:0005524">
    <property type="term" value="F:ATP binding"/>
    <property type="evidence" value="ECO:0007669"/>
    <property type="project" value="UniProtKB-UniRule"/>
</dbReference>
<dbReference type="Gramene" id="ONK62768">
    <property type="protein sequence ID" value="ONK62768"/>
    <property type="gene ID" value="A4U43_C07F7940"/>
</dbReference>
<keyword evidence="8" id="KW-0732">Signal</keyword>
<dbReference type="PANTHER" id="PTHR21573">
    <property type="entry name" value="ER MEMBRANE PROTEIN COMPLEX SUBUNIT 1"/>
    <property type="match status" value="1"/>
</dbReference>
<dbReference type="SMART" id="SM00564">
    <property type="entry name" value="PQQ"/>
    <property type="match status" value="3"/>
</dbReference>
<evidence type="ECO:0000256" key="7">
    <source>
        <dbReference type="ARBA" id="ARBA00022701"/>
    </source>
</evidence>
<keyword evidence="14 20" id="KW-0472">Membrane</keyword>
<evidence type="ECO:0000256" key="2">
    <source>
        <dbReference type="ARBA" id="ARBA00007904"/>
    </source>
</evidence>
<sequence length="1940" mass="217070">MNCTDPDSQEQLTSLSLYRSAFSPFLALLSSPFSSLAMAVRVLLGFLTILFLSNLSTALYEDQVGLADWHQKYIGKVKQAIFQTQKAGRKRVVVSTEENIIASLDLRRGDIFWRHVLGKNDPVGQIDIALGKYVVTLSSEGSMLRAWNLPDGLLIWESILQVSTSSKPLLYVPTGSIIEKEILIFVFGGGSLHAISSKDGQIVWKKEFSSEGLEIQRVFQPDGSEIIYVVGFLGSSQFVTYHVSAKSGELLKHSVDSFTNGFSGETSLVSNDMLVALDASRSTVVSIGFQGGVINFHETHISDLVQGFSGKAELLPSKFSGLFALKTDLCTVLVEAKGLSQLNLIDKIDYPVALSDAVSLSGHQAFAIVQNAESKVHIRVKLDNELTNEVLKETVAIDHQRGRVHKVFINNYLRTDRSHGFRALFVMEDHSLLLVQQGEIVWSREDGLASVIDSTTSELPVEKDGVSVAKVEHSLFEWLQGHLLKLKGTLMLASPDDLAAIQGMRLKNSEKNKMTRDHNGFRKLIIVLTRAGKVLALHTGDGRIVWSVLLPSLRKSESCPNPSALNLYQWQVPHHHAMDENPSVLVVGRCGISSDAQGVISVIDSYTGKERSSQKLGHSILQVIPLSFTDSREQRLHLIVDANHRAHLYPRTEESINIILPEISNIFWYSVDRKQGVIRGHTYQGKCNLDVSDDYCFDTKQLWSIVLPTESEKISTIAARKMNEVVHTQAKGIADQDVIYKYISRNLLFVATVSPKAAGEIGSATPEEAWLVAYLIDAVTGRVLHRVTHQGAQGPIHAVVSENWVVYHYFNLRAHRYEMSVIEIYDQSRADNKDVLKLILGKHNLTSPFSSYSRPEVMVKSQSYFFTHSVKAIAVTSTAKGITSKQLLLGTVGDQVLALDKRYLDPRRTANPTQAEKEEGIIPLTDSLPIIPQSYVTHSLQVEDLRGIVTFPAKLESTALVFTYGVDLFFTRIAPSRTYDSLTEDFSYALLLITIIALVVAIFVTWGLSERKELREKWRGLEVQLDRILLFATTMDEFLKRDYPRQSIQSLPESIHSLLGFKKDLTPNWVESVRRIISNVTSLRIDGGSQMSCSESEKTETEKYEAISKIQGDINLLNARVNKLNIGRRQALNEYLDLKGNIRVFCRIRPLLGDEPYSNRRPVASSDSSTVFLNITDKKTKQYTFDKVFHPHSTQDEVFLEIEPVIKSALDGYNVCIFAYGQTGTGKTYTMEGIPNSPGVVPRGIEALFDQALESNYKLQFTFSMLEIYLGGLRDLLVPRSVKLRIPKVPCLSIQTDPNGGIEIENLTAVKVNNFKEVKKLYKFGNHFRSTAPTMSNSTSSRSHCLIRISVTGCGASARCRDTNKIWMVDLGGSERLLKTQASGRRLEEGKAINLSLSALGDVISALQSRKPHVPYRNSKLTQVLRDSLGSDSKSLMLVHVSPKEEDMCETICSLSFATRVRSIHLGSEEATEMRAKKELAMTELLQKVQNFESERQDVKKNIERLTKRLKQLTGPEPESEGNVETSHLSIESIQPNGKDKIKRAKGSTRAPADLPRFMRPTICSRRKTGTNQPISWNSSRKPQIPPKQRRPSSVYAESVTYQTKGVDWQSEHGSEFSMPSISIFNWNYSANDGTEWSRETSEYQIKKVIFPEPEKSPRDSKSSFSDENSHESEDGQTNKLEYENNLVLDNWLQLQMKEQNSSYKQVLAIPTDAKNSSPDANENLNDFREELRLYKTNKNFDESMIKGEPHKDTPITDSSSSDVASKKHLQKNDSDQGYQRFECIHENKQECINTCEEIESGSESALAERGTPVTKEMAMLLNGYNEDSSSSKDHNIDNEETRLFSMRCRRKLLTAEDKAKLVQKFVALGDSAVTVANSEEGKHAKGRRMRNATSSGCEHEGIGSCIARGLCYSQKYSLGLFDMCSSIQTGDVHNRFKDM</sequence>
<dbReference type="Proteomes" id="UP000243459">
    <property type="component" value="Chromosome 7"/>
</dbReference>
<feature type="region of interest" description="Disordered" evidence="19">
    <location>
        <begin position="1512"/>
        <end position="1597"/>
    </location>
</feature>
<dbReference type="InterPro" id="IPR015943">
    <property type="entry name" value="WD40/YVTN_repeat-like_dom_sf"/>
</dbReference>
<accession>A0A5P1EA83</accession>